<dbReference type="PANTHER" id="PTHR10845">
    <property type="entry name" value="REGULATOR OF G PROTEIN SIGNALING"/>
    <property type="match status" value="1"/>
</dbReference>
<feature type="compositionally biased region" description="Gly residues" evidence="1">
    <location>
        <begin position="462"/>
        <end position="473"/>
    </location>
</feature>
<protein>
    <submittedName>
        <fullName evidence="3">Regulator of G protein signaling-like protein</fullName>
    </submittedName>
</protein>
<gene>
    <name evidence="3" type="ORF">DES53_115174</name>
</gene>
<feature type="compositionally biased region" description="Basic and acidic residues" evidence="1">
    <location>
        <begin position="323"/>
        <end position="343"/>
    </location>
</feature>
<proteinExistence type="predicted"/>
<dbReference type="InterPro" id="IPR036305">
    <property type="entry name" value="RGS_sf"/>
</dbReference>
<dbReference type="EMBL" id="QNRR01000015">
    <property type="protein sequence ID" value="RBP37033.1"/>
    <property type="molecule type" value="Genomic_DNA"/>
</dbReference>
<evidence type="ECO:0000313" key="3">
    <source>
        <dbReference type="EMBL" id="RBP37033.1"/>
    </source>
</evidence>
<feature type="compositionally biased region" description="Acidic residues" evidence="1">
    <location>
        <begin position="379"/>
        <end position="389"/>
    </location>
</feature>
<accession>A0A366H4V1</accession>
<name>A0A366H4V1_9BACT</name>
<dbReference type="Pfam" id="PF00615">
    <property type="entry name" value="RGS"/>
    <property type="match status" value="1"/>
</dbReference>
<feature type="region of interest" description="Disordered" evidence="1">
    <location>
        <begin position="319"/>
        <end position="514"/>
    </location>
</feature>
<evidence type="ECO:0000259" key="2">
    <source>
        <dbReference type="PROSITE" id="PS50132"/>
    </source>
</evidence>
<feature type="domain" description="RGS" evidence="2">
    <location>
        <begin position="108"/>
        <end position="236"/>
    </location>
</feature>
<evidence type="ECO:0000313" key="4">
    <source>
        <dbReference type="Proteomes" id="UP000253426"/>
    </source>
</evidence>
<keyword evidence="4" id="KW-1185">Reference proteome</keyword>
<comment type="caution">
    <text evidence="3">The sequence shown here is derived from an EMBL/GenBank/DDBJ whole genome shotgun (WGS) entry which is preliminary data.</text>
</comment>
<dbReference type="PANTHER" id="PTHR10845:SF192">
    <property type="entry name" value="DOUBLE HIT, ISOFORM B"/>
    <property type="match status" value="1"/>
</dbReference>
<reference evidence="3 4" key="1">
    <citation type="submission" date="2018-06" db="EMBL/GenBank/DDBJ databases">
        <title>Genomic Encyclopedia of Type Strains, Phase IV (KMG-IV): sequencing the most valuable type-strain genomes for metagenomic binning, comparative biology and taxonomic classification.</title>
        <authorList>
            <person name="Goeker M."/>
        </authorList>
    </citation>
    <scope>NUCLEOTIDE SEQUENCE [LARGE SCALE GENOMIC DNA]</scope>
    <source>
        <strain evidence="3 4">DSM 25532</strain>
    </source>
</reference>
<dbReference type="AlphaFoldDB" id="A0A366H4V1"/>
<dbReference type="SMART" id="SM00315">
    <property type="entry name" value="RGS"/>
    <property type="match status" value="1"/>
</dbReference>
<dbReference type="SUPFAM" id="SSF48097">
    <property type="entry name" value="Regulator of G-protein signaling, RGS"/>
    <property type="match status" value="1"/>
</dbReference>
<sequence>MPMAFKMPGVFLPKSSQSSFALSTSTGHPSLRALGTSIGKNRIHGRAGVFRENIGATHNLTLLLPNCTLRPLGVGPASQVRPPPREHFHIPPVFTLTAMPIIDREEPDVLQIMVYPEMLRAYEAHLAKEYSSENMAFIRAVNDFRNKANDPSVTDAALKDQAASIYDHYMKKSATREVNLAAPNLSQFEGRMENLATLNRQDTVNMFDECHHEINSLIARDSFRRFVATKEFGEAADLVDDNFDVELRIPELREQAEHARLNPTVGDRMKSSVGGKTKAQELTEQADLLQQQLDDSRTVAPLDMPPTNTQAVIASTTVLAAQHRQEEARKEQERLKIREEAERIPPPPPDELDNDIPPPPPDELEVGNEFDIPPPPQELEVDVDVDGLEEPGVSQAQVGGDDDWPELEEQEVMQRGQAGPGPGPEPEMEIEELSMEELAGIDLAGGRDRGQRVDSIDLGQSRGRGQGMDGGEQGQTRARRRDVEDVTPPQPSVRDSLGHRDSQPKQGQGGPKVK</sequence>
<feature type="compositionally biased region" description="Basic and acidic residues" evidence="1">
    <location>
        <begin position="445"/>
        <end position="455"/>
    </location>
</feature>
<evidence type="ECO:0000256" key="1">
    <source>
        <dbReference type="SAM" id="MobiDB-lite"/>
    </source>
</evidence>
<dbReference type="PROSITE" id="PS50132">
    <property type="entry name" value="RGS"/>
    <property type="match status" value="1"/>
</dbReference>
<feature type="compositionally biased region" description="Acidic residues" evidence="1">
    <location>
        <begin position="400"/>
        <end position="411"/>
    </location>
</feature>
<dbReference type="InterPro" id="IPR016137">
    <property type="entry name" value="RGS"/>
</dbReference>
<feature type="compositionally biased region" description="Acidic residues" evidence="1">
    <location>
        <begin position="426"/>
        <end position="435"/>
    </location>
</feature>
<dbReference type="PRINTS" id="PR01301">
    <property type="entry name" value="RGSPROTEIN"/>
</dbReference>
<dbReference type="Gene3D" id="1.10.167.10">
    <property type="entry name" value="Regulator of G-protein Signalling 4, domain 2"/>
    <property type="match status" value="1"/>
</dbReference>
<organism evidence="3 4">
    <name type="scientific">Roseimicrobium gellanilyticum</name>
    <dbReference type="NCBI Taxonomy" id="748857"/>
    <lineage>
        <taxon>Bacteria</taxon>
        <taxon>Pseudomonadati</taxon>
        <taxon>Verrucomicrobiota</taxon>
        <taxon>Verrucomicrobiia</taxon>
        <taxon>Verrucomicrobiales</taxon>
        <taxon>Verrucomicrobiaceae</taxon>
        <taxon>Roseimicrobium</taxon>
    </lineage>
</organism>
<dbReference type="Proteomes" id="UP000253426">
    <property type="component" value="Unassembled WGS sequence"/>
</dbReference>
<dbReference type="InterPro" id="IPR044926">
    <property type="entry name" value="RGS_subdomain_2"/>
</dbReference>